<evidence type="ECO:0000313" key="3">
    <source>
        <dbReference type="EMBL" id="CAG8822352.1"/>
    </source>
</evidence>
<feature type="domain" description="Zn(2)-C6 fungal-type" evidence="2">
    <location>
        <begin position="31"/>
        <end position="62"/>
    </location>
</feature>
<dbReference type="PROSITE" id="PS00463">
    <property type="entry name" value="ZN2_CY6_FUNGAL_1"/>
    <property type="match status" value="1"/>
</dbReference>
<dbReference type="Gene3D" id="4.10.240.10">
    <property type="entry name" value="Zn(2)-C6 fungal-type DNA-binding domain"/>
    <property type="match status" value="1"/>
</dbReference>
<dbReference type="SMART" id="SM00066">
    <property type="entry name" value="GAL4"/>
    <property type="match status" value="1"/>
</dbReference>
<keyword evidence="4" id="KW-1185">Reference proteome</keyword>
<evidence type="ECO:0000256" key="1">
    <source>
        <dbReference type="SAM" id="MobiDB-lite"/>
    </source>
</evidence>
<feature type="compositionally biased region" description="Basic and acidic residues" evidence="1">
    <location>
        <begin position="237"/>
        <end position="250"/>
    </location>
</feature>
<dbReference type="InterPro" id="IPR001138">
    <property type="entry name" value="Zn2Cys6_DnaBD"/>
</dbReference>
<gene>
    <name evidence="3" type="ORF">GMARGA_LOCUS28074</name>
</gene>
<accession>A0ABN7W8Z9</accession>
<dbReference type="PROSITE" id="PS50048">
    <property type="entry name" value="ZN2_CY6_FUNGAL_2"/>
    <property type="match status" value="1"/>
</dbReference>
<evidence type="ECO:0000313" key="4">
    <source>
        <dbReference type="Proteomes" id="UP000789901"/>
    </source>
</evidence>
<feature type="compositionally biased region" description="Basic and acidic residues" evidence="1">
    <location>
        <begin position="217"/>
        <end position="226"/>
    </location>
</feature>
<feature type="region of interest" description="Disordered" evidence="1">
    <location>
        <begin position="215"/>
        <end position="276"/>
    </location>
</feature>
<feature type="compositionally biased region" description="Low complexity" evidence="1">
    <location>
        <begin position="258"/>
        <end position="271"/>
    </location>
</feature>
<feature type="region of interest" description="Disordered" evidence="1">
    <location>
        <begin position="1"/>
        <end position="23"/>
    </location>
</feature>
<proteinExistence type="predicted"/>
<evidence type="ECO:0000259" key="2">
    <source>
        <dbReference type="PROSITE" id="PS50048"/>
    </source>
</evidence>
<name>A0ABN7W8Z9_GIGMA</name>
<dbReference type="CDD" id="cd00067">
    <property type="entry name" value="GAL4"/>
    <property type="match status" value="1"/>
</dbReference>
<protein>
    <submittedName>
        <fullName evidence="3">5128_t:CDS:1</fullName>
    </submittedName>
</protein>
<dbReference type="SUPFAM" id="SSF57701">
    <property type="entry name" value="Zn2/Cys6 DNA-binding domain"/>
    <property type="match status" value="1"/>
</dbReference>
<feature type="compositionally biased region" description="Low complexity" evidence="1">
    <location>
        <begin position="227"/>
        <end position="236"/>
    </location>
</feature>
<comment type="caution">
    <text evidence="3">The sequence shown here is derived from an EMBL/GenBank/DDBJ whole genome shotgun (WGS) entry which is preliminary data.</text>
</comment>
<dbReference type="Proteomes" id="UP000789901">
    <property type="component" value="Unassembled WGS sequence"/>
</dbReference>
<sequence length="448" mass="49274">MYQNSSTNRSKKNPNDKQPTSGNYRTKNTASCNFCREKKTKCRFLGCDKCEQCIKYNRECISDPQKKRGPKGSKKPVGSSTSPSELVELAILGGKFLQCLREGGQNLPILVQETRNLYGIPSPGLTSNLDGNLPNSEGTIINGNSIGSSEVTNEQSSSLFESTLGINVQSSYSLFQGPLNNDSLLVNLTQETLQSTNLIENSVVTSVEQMLSPVIENRQRFPRDRSSGSSRQPSPSRLDRQRRRDDRNHELGVGLHGNISNPNPSRSSSPSLVVSMHSDDEQNLTGIQYPIFLNLTNLGSTSPVDMPYSPNYTVCSSPINYGASNNSSIHSSPVIDFTTNPPMSMQLLDVASPLTGFIADPQTPESQLNSSFMDSQIMSMPSIDTSFFNFTLYTQATSIPPLELGRSPHITPTIDSQDPSMPLFDLTSPDNPEERNNHFLKIPAHNRK</sequence>
<organism evidence="3 4">
    <name type="scientific">Gigaspora margarita</name>
    <dbReference type="NCBI Taxonomy" id="4874"/>
    <lineage>
        <taxon>Eukaryota</taxon>
        <taxon>Fungi</taxon>
        <taxon>Fungi incertae sedis</taxon>
        <taxon>Mucoromycota</taxon>
        <taxon>Glomeromycotina</taxon>
        <taxon>Glomeromycetes</taxon>
        <taxon>Diversisporales</taxon>
        <taxon>Gigasporaceae</taxon>
        <taxon>Gigaspora</taxon>
    </lineage>
</organism>
<reference evidence="3 4" key="1">
    <citation type="submission" date="2021-06" db="EMBL/GenBank/DDBJ databases">
        <authorList>
            <person name="Kallberg Y."/>
            <person name="Tangrot J."/>
            <person name="Rosling A."/>
        </authorList>
    </citation>
    <scope>NUCLEOTIDE SEQUENCE [LARGE SCALE GENOMIC DNA]</scope>
    <source>
        <strain evidence="3 4">120-4 pot B 10/14</strain>
    </source>
</reference>
<dbReference type="EMBL" id="CAJVQB010035299">
    <property type="protein sequence ID" value="CAG8822352.1"/>
    <property type="molecule type" value="Genomic_DNA"/>
</dbReference>
<dbReference type="InterPro" id="IPR036864">
    <property type="entry name" value="Zn2-C6_fun-type_DNA-bd_sf"/>
</dbReference>